<name>A0A939DN44_9ALTE</name>
<evidence type="ECO:0000313" key="1">
    <source>
        <dbReference type="EMBL" id="MBN7825829.1"/>
    </source>
</evidence>
<sequence>MLAEWLLHKHLKRLEKQRAEYRRNTDFILAYQQIARSKGTRALSSPPGLAICFTAGCVTEVARDKVTLPWHLLRLILIWV</sequence>
<protein>
    <submittedName>
        <fullName evidence="1">Uncharacterized protein</fullName>
    </submittedName>
</protein>
<dbReference type="AlphaFoldDB" id="A0A939DN44"/>
<reference evidence="1" key="1">
    <citation type="submission" date="2021-03" db="EMBL/GenBank/DDBJ databases">
        <title>novel species isolated from a fishpond in China.</title>
        <authorList>
            <person name="Lu H."/>
            <person name="Cai Z."/>
        </authorList>
    </citation>
    <scope>NUCLEOTIDE SEQUENCE</scope>
    <source>
        <strain evidence="1">JCM 30855</strain>
    </source>
</reference>
<comment type="caution">
    <text evidence="1">The sequence shown here is derived from an EMBL/GenBank/DDBJ whole genome shotgun (WGS) entry which is preliminary data.</text>
</comment>
<evidence type="ECO:0000313" key="2">
    <source>
        <dbReference type="Proteomes" id="UP000664654"/>
    </source>
</evidence>
<gene>
    <name evidence="1" type="ORF">J0A66_11385</name>
</gene>
<dbReference type="EMBL" id="JAFKCV010000005">
    <property type="protein sequence ID" value="MBN7825829.1"/>
    <property type="molecule type" value="Genomic_DNA"/>
</dbReference>
<dbReference type="Proteomes" id="UP000664654">
    <property type="component" value="Unassembled WGS sequence"/>
</dbReference>
<organism evidence="1 2">
    <name type="scientific">Bowmanella dokdonensis</name>
    <dbReference type="NCBI Taxonomy" id="751969"/>
    <lineage>
        <taxon>Bacteria</taxon>
        <taxon>Pseudomonadati</taxon>
        <taxon>Pseudomonadota</taxon>
        <taxon>Gammaproteobacteria</taxon>
        <taxon>Alteromonadales</taxon>
        <taxon>Alteromonadaceae</taxon>
        <taxon>Bowmanella</taxon>
    </lineage>
</organism>
<dbReference type="RefSeq" id="WP_206573935.1">
    <property type="nucleotide sequence ID" value="NZ_JAFKCV010000005.1"/>
</dbReference>
<keyword evidence="2" id="KW-1185">Reference proteome</keyword>
<accession>A0A939DN44</accession>
<proteinExistence type="predicted"/>